<accession>A0A511NIM3</accession>
<feature type="domain" description="B12-binding" evidence="6">
    <location>
        <begin position="3"/>
        <end position="132"/>
    </location>
</feature>
<dbReference type="PANTHER" id="PTHR43409:SF16">
    <property type="entry name" value="SLR0320 PROTEIN"/>
    <property type="match status" value="1"/>
</dbReference>
<dbReference type="Proteomes" id="UP000321245">
    <property type="component" value="Unassembled WGS sequence"/>
</dbReference>
<comment type="cofactor">
    <cofactor evidence="1">
        <name>[4Fe-4S] cluster</name>
        <dbReference type="ChEBI" id="CHEBI:49883"/>
    </cofactor>
</comment>
<evidence type="ECO:0000313" key="9">
    <source>
        <dbReference type="Proteomes" id="UP000321245"/>
    </source>
</evidence>
<proteinExistence type="predicted"/>
<dbReference type="Pfam" id="PF13311">
    <property type="entry name" value="DUF4080"/>
    <property type="match status" value="1"/>
</dbReference>
<keyword evidence="3" id="KW-0479">Metal-binding</keyword>
<dbReference type="GO" id="GO:0046872">
    <property type="term" value="F:metal ion binding"/>
    <property type="evidence" value="ECO:0007669"/>
    <property type="project" value="UniProtKB-KW"/>
</dbReference>
<dbReference type="PANTHER" id="PTHR43409">
    <property type="entry name" value="ANAEROBIC MAGNESIUM-PROTOPORPHYRIN IX MONOMETHYL ESTER CYCLASE-RELATED"/>
    <property type="match status" value="1"/>
</dbReference>
<dbReference type="RefSeq" id="WP_146810606.1">
    <property type="nucleotide sequence ID" value="NZ_BJXC01000018.1"/>
</dbReference>
<organism evidence="8 9">
    <name type="scientific">Empedobacter brevis NBRC 14943 = ATCC 43319</name>
    <dbReference type="NCBI Taxonomy" id="1218108"/>
    <lineage>
        <taxon>Bacteria</taxon>
        <taxon>Pseudomonadati</taxon>
        <taxon>Bacteroidota</taxon>
        <taxon>Flavobacteriia</taxon>
        <taxon>Flavobacteriales</taxon>
        <taxon>Weeksellaceae</taxon>
        <taxon>Empedobacter</taxon>
    </lineage>
</organism>
<dbReference type="Pfam" id="PF04055">
    <property type="entry name" value="Radical_SAM"/>
    <property type="match status" value="1"/>
</dbReference>
<evidence type="ECO:0000259" key="7">
    <source>
        <dbReference type="PROSITE" id="PS51918"/>
    </source>
</evidence>
<dbReference type="GO" id="GO:0051536">
    <property type="term" value="F:iron-sulfur cluster binding"/>
    <property type="evidence" value="ECO:0007669"/>
    <property type="project" value="UniProtKB-KW"/>
</dbReference>
<dbReference type="PROSITE" id="PS51332">
    <property type="entry name" value="B12_BINDING"/>
    <property type="match status" value="1"/>
</dbReference>
<keyword evidence="9" id="KW-1185">Reference proteome</keyword>
<dbReference type="InterPro" id="IPR006638">
    <property type="entry name" value="Elp3/MiaA/NifB-like_rSAM"/>
</dbReference>
<evidence type="ECO:0000256" key="5">
    <source>
        <dbReference type="ARBA" id="ARBA00023014"/>
    </source>
</evidence>
<dbReference type="Gene3D" id="3.40.50.280">
    <property type="entry name" value="Cobalamin-binding domain"/>
    <property type="match status" value="1"/>
</dbReference>
<dbReference type="GO" id="GO:0005829">
    <property type="term" value="C:cytosol"/>
    <property type="evidence" value="ECO:0007669"/>
    <property type="project" value="TreeGrafter"/>
</dbReference>
<dbReference type="Gene3D" id="3.80.30.20">
    <property type="entry name" value="tm_1862 like domain"/>
    <property type="match status" value="1"/>
</dbReference>
<reference evidence="8 9" key="1">
    <citation type="submission" date="2019-07" db="EMBL/GenBank/DDBJ databases">
        <title>Whole genome shotgun sequence of Empedobacter brevis NBRC 14943.</title>
        <authorList>
            <person name="Hosoyama A."/>
            <person name="Uohara A."/>
            <person name="Ohji S."/>
            <person name="Ichikawa N."/>
        </authorList>
    </citation>
    <scope>NUCLEOTIDE SEQUENCE [LARGE SCALE GENOMIC DNA]</scope>
    <source>
        <strain evidence="8 9">NBRC 14943</strain>
    </source>
</reference>
<protein>
    <submittedName>
        <fullName evidence="8">B12-binding domain-containing radical SAM protein</fullName>
    </submittedName>
</protein>
<dbReference type="AlphaFoldDB" id="A0A511NIM3"/>
<dbReference type="InterPro" id="IPR006158">
    <property type="entry name" value="Cobalamin-bd"/>
</dbReference>
<comment type="caution">
    <text evidence="8">The sequence shown here is derived from an EMBL/GenBank/DDBJ whole genome shotgun (WGS) entry which is preliminary data.</text>
</comment>
<dbReference type="SMART" id="SM00729">
    <property type="entry name" value="Elp3"/>
    <property type="match status" value="1"/>
</dbReference>
<dbReference type="SFLD" id="SFLDG01082">
    <property type="entry name" value="B12-binding_domain_containing"/>
    <property type="match status" value="1"/>
</dbReference>
<dbReference type="InterPro" id="IPR051198">
    <property type="entry name" value="BchE-like"/>
</dbReference>
<dbReference type="SUPFAM" id="SSF102114">
    <property type="entry name" value="Radical SAM enzymes"/>
    <property type="match status" value="1"/>
</dbReference>
<dbReference type="InterPro" id="IPR025288">
    <property type="entry name" value="DUF4080"/>
</dbReference>
<dbReference type="InterPro" id="IPR023404">
    <property type="entry name" value="rSAM_horseshoe"/>
</dbReference>
<evidence type="ECO:0000256" key="1">
    <source>
        <dbReference type="ARBA" id="ARBA00001966"/>
    </source>
</evidence>
<dbReference type="GO" id="GO:0003824">
    <property type="term" value="F:catalytic activity"/>
    <property type="evidence" value="ECO:0007669"/>
    <property type="project" value="InterPro"/>
</dbReference>
<evidence type="ECO:0000259" key="6">
    <source>
        <dbReference type="PROSITE" id="PS51332"/>
    </source>
</evidence>
<keyword evidence="5" id="KW-0411">Iron-sulfur</keyword>
<dbReference type="SFLD" id="SFLDS00029">
    <property type="entry name" value="Radical_SAM"/>
    <property type="match status" value="1"/>
</dbReference>
<dbReference type="PROSITE" id="PS51918">
    <property type="entry name" value="RADICAL_SAM"/>
    <property type="match status" value="1"/>
</dbReference>
<dbReference type="CDD" id="cd02068">
    <property type="entry name" value="radical_SAM_B12_BD"/>
    <property type="match status" value="1"/>
</dbReference>
<name>A0A511NIM3_9FLAO</name>
<dbReference type="InterPro" id="IPR058240">
    <property type="entry name" value="rSAM_sf"/>
</dbReference>
<dbReference type="EMBL" id="BJXC01000018">
    <property type="protein sequence ID" value="GEM52665.1"/>
    <property type="molecule type" value="Genomic_DNA"/>
</dbReference>
<dbReference type="GO" id="GO:0031419">
    <property type="term" value="F:cobalamin binding"/>
    <property type="evidence" value="ECO:0007669"/>
    <property type="project" value="InterPro"/>
</dbReference>
<feature type="domain" description="Radical SAM core" evidence="7">
    <location>
        <begin position="169"/>
        <end position="397"/>
    </location>
</feature>
<evidence type="ECO:0000256" key="4">
    <source>
        <dbReference type="ARBA" id="ARBA00023004"/>
    </source>
</evidence>
<dbReference type="InterPro" id="IPR007197">
    <property type="entry name" value="rSAM"/>
</dbReference>
<gene>
    <name evidence="8" type="ORF">EB1_24550</name>
</gene>
<sequence length="548" mass="65247">MQPSILLTTLNAKYIHLNLAIRILYDLNHHRGNIFWKEFTIKSDFDDVATKCAAYDIVCFSCYIWNITQTLEVCKRIKNISPETKILLGGPEVSYEYEDVIANDDVDYIIVGEGEIPFEEFAENYPMVQNVSNLVYKNENKVIFNSQNIQFDINRLKNRNPYQYDHPADLEKKVCYIETSRGCPYKCEFCLASLDNKMRYLPMDTIKENLLYLMKHGKTIKFLDRTFNIKRDFTIELFQFILDNYREGNVFQFEITADIVHPDIIRFINENVPKNLFRFEIGIQTVNQLSNREVSRKQNFEKTSHVINQLKDRIEMHLDLIVGLPLEYIDDLKFSFEETFKLYPPELQLGFLKFLKGTPVRQKYEHYGYHFDPMPPYQIIKSDFLSEKDLKHITALEHALEIYWNKPRTPQTLKYIAQNYSIFDFLMGLGQYFEQHFLFHKHTLNDVFQTIYDFAKTYTSDQFLLELIAIDYYSFHKSKPKDLFEIEQKVEEDLRELASHQKSKFVSIPISFNYQIWKEENRIEETAENWLIEFVGTSHHIIHNKVLQ</sequence>
<dbReference type="Pfam" id="PF02310">
    <property type="entry name" value="B12-binding"/>
    <property type="match status" value="1"/>
</dbReference>
<evidence type="ECO:0000256" key="2">
    <source>
        <dbReference type="ARBA" id="ARBA00022691"/>
    </source>
</evidence>
<evidence type="ECO:0000256" key="3">
    <source>
        <dbReference type="ARBA" id="ARBA00022723"/>
    </source>
</evidence>
<keyword evidence="4" id="KW-0408">Iron</keyword>
<keyword evidence="2" id="KW-0949">S-adenosyl-L-methionine</keyword>
<evidence type="ECO:0000313" key="8">
    <source>
        <dbReference type="EMBL" id="GEM52665.1"/>
    </source>
</evidence>